<dbReference type="RefSeq" id="WP_129750890.1">
    <property type="nucleotide sequence ID" value="NZ_JUIW01000005.1"/>
</dbReference>
<dbReference type="AlphaFoldDB" id="A0A444WC75"/>
<organism evidence="2 3">
    <name type="scientific">Flavobacterium beibuense</name>
    <dbReference type="NCBI Taxonomy" id="657326"/>
    <lineage>
        <taxon>Bacteria</taxon>
        <taxon>Pseudomonadati</taxon>
        <taxon>Bacteroidota</taxon>
        <taxon>Flavobacteriia</taxon>
        <taxon>Flavobacteriales</taxon>
        <taxon>Flavobacteriaceae</taxon>
        <taxon>Flavobacterium</taxon>
    </lineage>
</organism>
<keyword evidence="1" id="KW-0732">Signal</keyword>
<feature type="chain" id="PRO_5019236025" evidence="1">
    <location>
        <begin position="19"/>
        <end position="264"/>
    </location>
</feature>
<comment type="caution">
    <text evidence="2">The sequence shown here is derived from an EMBL/GenBank/DDBJ whole genome shotgun (WGS) entry which is preliminary data.</text>
</comment>
<proteinExistence type="predicted"/>
<reference evidence="2 3" key="1">
    <citation type="submission" date="2014-12" db="EMBL/GenBank/DDBJ databases">
        <title>Genome sequence of Flavobacterium beibuense RSKm HC5.</title>
        <authorList>
            <person name="Kim J.F."/>
            <person name="Song J.Y."/>
            <person name="Kwak M.-J."/>
            <person name="Lee S.-W."/>
        </authorList>
    </citation>
    <scope>NUCLEOTIDE SEQUENCE [LARGE SCALE GENOMIC DNA]</scope>
    <source>
        <strain evidence="2 3">RSKm HC5</strain>
    </source>
</reference>
<protein>
    <submittedName>
        <fullName evidence="2">Uncharacterized protein</fullName>
    </submittedName>
</protein>
<feature type="signal peptide" evidence="1">
    <location>
        <begin position="1"/>
        <end position="18"/>
    </location>
</feature>
<dbReference type="Proteomes" id="UP000289775">
    <property type="component" value="Unassembled WGS sequence"/>
</dbReference>
<sequence>MKKALLSFTLLFCAFISAQELTIPVKFLSSTKNTTERYIGTDAFGWEYTITDNEFRKQNEEKRLNYKSLSLGDIYRADLQNPLQIVLFYKSFNTVVLLDNQLTETARFNFSDISQPIIAEAAGLASQNRLWLYDINTQQIGLYDTSQNSFKTITPQLNDGMKYYQSDYNYFYWISNSNKCYRVNLFGKVNPLGMVEDFDQLQFTAPTTVLFSKDNTLYLYNTETQSRKVIEIKEKSFKSFYYKEQILSIFTNNDITQYKITATE</sequence>
<evidence type="ECO:0000313" key="2">
    <source>
        <dbReference type="EMBL" id="RYJ43419.1"/>
    </source>
</evidence>
<name>A0A444WC75_9FLAO</name>
<accession>A0A444WC75</accession>
<keyword evidence="3" id="KW-1185">Reference proteome</keyword>
<dbReference type="EMBL" id="JUIW01000005">
    <property type="protein sequence ID" value="RYJ43419.1"/>
    <property type="molecule type" value="Genomic_DNA"/>
</dbReference>
<gene>
    <name evidence="2" type="ORF">NU09_1757</name>
</gene>
<evidence type="ECO:0000256" key="1">
    <source>
        <dbReference type="SAM" id="SignalP"/>
    </source>
</evidence>
<dbReference type="SUPFAM" id="SSF63829">
    <property type="entry name" value="Calcium-dependent phosphotriesterase"/>
    <property type="match status" value="1"/>
</dbReference>
<evidence type="ECO:0000313" key="3">
    <source>
        <dbReference type="Proteomes" id="UP000289775"/>
    </source>
</evidence>
<dbReference type="OrthoDB" id="1143207at2"/>